<feature type="repeat" description="Solcar" evidence="10">
    <location>
        <begin position="36"/>
        <end position="125"/>
    </location>
</feature>
<evidence type="ECO:0000256" key="4">
    <source>
        <dbReference type="ARBA" id="ARBA00022692"/>
    </source>
</evidence>
<keyword evidence="5" id="KW-0677">Repeat</keyword>
<feature type="repeat" description="Solcar" evidence="10">
    <location>
        <begin position="238"/>
        <end position="329"/>
    </location>
</feature>
<comment type="subcellular location">
    <subcellularLocation>
        <location evidence="1">Mitochondrion inner membrane</location>
        <topology evidence="1">Multi-pass membrane protein</topology>
    </subcellularLocation>
</comment>
<dbReference type="SUPFAM" id="SSF103506">
    <property type="entry name" value="Mitochondrial carrier"/>
    <property type="match status" value="1"/>
</dbReference>
<dbReference type="InterPro" id="IPR050391">
    <property type="entry name" value="Mito_Metabolite_Transporter"/>
</dbReference>
<dbReference type="OrthoDB" id="756301at2759"/>
<reference evidence="13" key="1">
    <citation type="submission" date="2025-08" db="UniProtKB">
        <authorList>
            <consortium name="RefSeq"/>
        </authorList>
    </citation>
    <scope>IDENTIFICATION</scope>
    <source>
        <strain evidence="13">11010-0011.00</strain>
        <tissue evidence="13">Whole body</tissue>
    </source>
</reference>
<dbReference type="AlphaFoldDB" id="A0A6J2TQS4"/>
<evidence type="ECO:0000256" key="5">
    <source>
        <dbReference type="ARBA" id="ARBA00022737"/>
    </source>
</evidence>
<dbReference type="InterPro" id="IPR023395">
    <property type="entry name" value="MCP_dom_sf"/>
</dbReference>
<evidence type="ECO:0000256" key="1">
    <source>
        <dbReference type="ARBA" id="ARBA00004448"/>
    </source>
</evidence>
<evidence type="ECO:0000256" key="2">
    <source>
        <dbReference type="ARBA" id="ARBA00006375"/>
    </source>
</evidence>
<evidence type="ECO:0000256" key="7">
    <source>
        <dbReference type="ARBA" id="ARBA00022989"/>
    </source>
</evidence>
<feature type="repeat" description="Solcar" evidence="10">
    <location>
        <begin position="137"/>
        <end position="229"/>
    </location>
</feature>
<evidence type="ECO:0000256" key="6">
    <source>
        <dbReference type="ARBA" id="ARBA00022792"/>
    </source>
</evidence>
<dbReference type="InterPro" id="IPR018108">
    <property type="entry name" value="MCP_transmembrane"/>
</dbReference>
<evidence type="ECO:0000256" key="10">
    <source>
        <dbReference type="PROSITE-ProRule" id="PRU00282"/>
    </source>
</evidence>
<evidence type="ECO:0000256" key="8">
    <source>
        <dbReference type="ARBA" id="ARBA00023128"/>
    </source>
</evidence>
<proteinExistence type="inferred from homology"/>
<sequence length="335" mass="37941">MDEKDDRTKNLSLKPAVPPIPPPMHVAKIQPKLLFQLYINTFLGASFAELFTFPMDVVKTRLHLQGEAAQKGESGGPKRGMFGIMYGIVKEEGFKSLYSGLSAMITRNLIFNALRVVFYDVVRQEFVYYDEEGHEVLSLFRGFVAGNIAGCMAQALANPLDIIKIRMQMDGRRRFLDQPVRVKNVGRGIIDLYRQGGIINMWKGMGPSCFRAMMMTAGDTAAYDLSKRHYIRLFKIKDGILIQFMASVTAGLVASVLSTPADVVKSRIMNQPTDEKGRGLHYRNAFHCYYKLITEEGLMAMYKGFTPCWLRIGPWSVAFWTAFEQLRKWQGQTGF</sequence>
<evidence type="ECO:0000313" key="12">
    <source>
        <dbReference type="Proteomes" id="UP000504634"/>
    </source>
</evidence>
<gene>
    <name evidence="13" type="primary">LOC115626283</name>
</gene>
<dbReference type="GeneID" id="115626283"/>
<keyword evidence="9 10" id="KW-0472">Membrane</keyword>
<evidence type="ECO:0000256" key="9">
    <source>
        <dbReference type="ARBA" id="ARBA00023136"/>
    </source>
</evidence>
<evidence type="ECO:0000256" key="11">
    <source>
        <dbReference type="RuleBase" id="RU000488"/>
    </source>
</evidence>
<dbReference type="Proteomes" id="UP000504634">
    <property type="component" value="Unplaced"/>
</dbReference>
<evidence type="ECO:0000313" key="13">
    <source>
        <dbReference type="RefSeq" id="XP_030377468.1"/>
    </source>
</evidence>
<dbReference type="RefSeq" id="XP_030377468.1">
    <property type="nucleotide sequence ID" value="XM_030521608.1"/>
</dbReference>
<dbReference type="PROSITE" id="PS50920">
    <property type="entry name" value="SOLCAR"/>
    <property type="match status" value="3"/>
</dbReference>
<dbReference type="Gene3D" id="1.50.40.10">
    <property type="entry name" value="Mitochondrial carrier domain"/>
    <property type="match status" value="1"/>
</dbReference>
<keyword evidence="4 10" id="KW-0812">Transmembrane</keyword>
<dbReference type="GO" id="GO:0005743">
    <property type="term" value="C:mitochondrial inner membrane"/>
    <property type="evidence" value="ECO:0007669"/>
    <property type="project" value="UniProtKB-SubCell"/>
</dbReference>
<evidence type="ECO:0000256" key="3">
    <source>
        <dbReference type="ARBA" id="ARBA00022448"/>
    </source>
</evidence>
<dbReference type="Pfam" id="PF00153">
    <property type="entry name" value="Mito_carr"/>
    <property type="match status" value="3"/>
</dbReference>
<keyword evidence="12" id="KW-1185">Reference proteome</keyword>
<organism evidence="12 13">
    <name type="scientific">Drosophila lebanonensis</name>
    <name type="common">Fruit fly</name>
    <name type="synonym">Scaptodrosophila lebanonensis</name>
    <dbReference type="NCBI Taxonomy" id="7225"/>
    <lineage>
        <taxon>Eukaryota</taxon>
        <taxon>Metazoa</taxon>
        <taxon>Ecdysozoa</taxon>
        <taxon>Arthropoda</taxon>
        <taxon>Hexapoda</taxon>
        <taxon>Insecta</taxon>
        <taxon>Pterygota</taxon>
        <taxon>Neoptera</taxon>
        <taxon>Endopterygota</taxon>
        <taxon>Diptera</taxon>
        <taxon>Brachycera</taxon>
        <taxon>Muscomorpha</taxon>
        <taxon>Ephydroidea</taxon>
        <taxon>Drosophilidae</taxon>
        <taxon>Scaptodrosophila</taxon>
    </lineage>
</organism>
<comment type="similarity">
    <text evidence="2 11">Belongs to the mitochondrial carrier (TC 2.A.29) family.</text>
</comment>
<accession>A0A6J2TQS4</accession>
<keyword evidence="7" id="KW-1133">Transmembrane helix</keyword>
<dbReference type="FunFam" id="1.50.40.10:FF:000062">
    <property type="entry name" value="mitochondrial uncoupling protein 3"/>
    <property type="match status" value="1"/>
</dbReference>
<keyword evidence="3 11" id="KW-0813">Transport</keyword>
<protein>
    <submittedName>
        <fullName evidence="13">Mitochondrial uncoupling protein 4C-like</fullName>
    </submittedName>
</protein>
<name>A0A6J2TQS4_DROLE</name>
<dbReference type="PANTHER" id="PTHR45618">
    <property type="entry name" value="MITOCHONDRIAL DICARBOXYLATE CARRIER-RELATED"/>
    <property type="match status" value="1"/>
</dbReference>
<keyword evidence="6" id="KW-0999">Mitochondrion inner membrane</keyword>
<keyword evidence="8" id="KW-0496">Mitochondrion</keyword>